<keyword evidence="3" id="KW-1185">Reference proteome</keyword>
<evidence type="ECO:0000313" key="2">
    <source>
        <dbReference type="EMBL" id="MFC7257529.1"/>
    </source>
</evidence>
<protein>
    <submittedName>
        <fullName evidence="2">Uncharacterized protein</fullName>
    </submittedName>
</protein>
<feature type="region of interest" description="Disordered" evidence="1">
    <location>
        <begin position="1"/>
        <end position="26"/>
    </location>
</feature>
<dbReference type="Proteomes" id="UP001596434">
    <property type="component" value="Unassembled WGS sequence"/>
</dbReference>
<evidence type="ECO:0000313" key="3">
    <source>
        <dbReference type="Proteomes" id="UP001596434"/>
    </source>
</evidence>
<dbReference type="AlphaFoldDB" id="A0ABD6A479"/>
<comment type="caution">
    <text evidence="2">The sequence shown here is derived from an EMBL/GenBank/DDBJ whole genome shotgun (WGS) entry which is preliminary data.</text>
</comment>
<gene>
    <name evidence="2" type="ORF">ACFQKE_19955</name>
</gene>
<dbReference type="RefSeq" id="WP_379707325.1">
    <property type="nucleotide sequence ID" value="NZ_JBHTAT010000008.1"/>
</dbReference>
<proteinExistence type="predicted"/>
<organism evidence="2 3">
    <name type="scientific">Haloplanus litoreus</name>
    <dbReference type="NCBI Taxonomy" id="767515"/>
    <lineage>
        <taxon>Archaea</taxon>
        <taxon>Methanobacteriati</taxon>
        <taxon>Methanobacteriota</taxon>
        <taxon>Stenosarchaea group</taxon>
        <taxon>Halobacteria</taxon>
        <taxon>Halobacteriales</taxon>
        <taxon>Haloferacaceae</taxon>
        <taxon>Haloplanus</taxon>
    </lineage>
</organism>
<dbReference type="EMBL" id="JBHTAT010000008">
    <property type="protein sequence ID" value="MFC7257529.1"/>
    <property type="molecule type" value="Genomic_DNA"/>
</dbReference>
<sequence length="66" mass="7227">MIRFGGNYTVNPMDISPPADAEQENGDDTYALTIRSVIEMLHTTSTSVTACPPARRAFSFRPPITP</sequence>
<reference evidence="2 3" key="1">
    <citation type="journal article" date="2019" name="Int. J. Syst. Evol. Microbiol.">
        <title>The Global Catalogue of Microorganisms (GCM) 10K type strain sequencing project: providing services to taxonomists for standard genome sequencing and annotation.</title>
        <authorList>
            <consortium name="The Broad Institute Genomics Platform"/>
            <consortium name="The Broad Institute Genome Sequencing Center for Infectious Disease"/>
            <person name="Wu L."/>
            <person name="Ma J."/>
        </authorList>
    </citation>
    <scope>NUCLEOTIDE SEQUENCE [LARGE SCALE GENOMIC DNA]</scope>
    <source>
        <strain evidence="2 3">GX21</strain>
    </source>
</reference>
<evidence type="ECO:0000256" key="1">
    <source>
        <dbReference type="SAM" id="MobiDB-lite"/>
    </source>
</evidence>
<feature type="non-terminal residue" evidence="2">
    <location>
        <position position="66"/>
    </location>
</feature>
<name>A0ABD6A479_9EURY</name>
<accession>A0ABD6A479</accession>